<keyword evidence="5" id="KW-1185">Reference proteome</keyword>
<dbReference type="Gene3D" id="3.90.1150.10">
    <property type="entry name" value="Aspartate Aminotransferase, domain 1"/>
    <property type="match status" value="1"/>
</dbReference>
<comment type="caution">
    <text evidence="4">The sequence shown here is derived from an EMBL/GenBank/DDBJ whole genome shotgun (WGS) entry which is preliminary data.</text>
</comment>
<dbReference type="SUPFAM" id="SSF53383">
    <property type="entry name" value="PLP-dependent transferases"/>
    <property type="match status" value="1"/>
</dbReference>
<proteinExistence type="inferred from homology"/>
<dbReference type="InterPro" id="IPR015424">
    <property type="entry name" value="PyrdxlP-dep_Trfase"/>
</dbReference>
<dbReference type="InterPro" id="IPR054542">
    <property type="entry name" value="Cys_met_metab_PP"/>
</dbReference>
<reference evidence="4 5" key="1">
    <citation type="journal article" date="2023" name="Plant Dis.">
        <title>First Report of Diplodia intermedia Causing Canker and Dieback Diseases on Apple Trees in Canada.</title>
        <authorList>
            <person name="Ellouze W."/>
            <person name="Ilyukhin E."/>
            <person name="Sulman M."/>
            <person name="Ali S."/>
        </authorList>
    </citation>
    <scope>NUCLEOTIDE SEQUENCE [LARGE SCALE GENOMIC DNA]</scope>
    <source>
        <strain evidence="4 5">M45-28</strain>
    </source>
</reference>
<comment type="cofactor">
    <cofactor evidence="1 3">
        <name>pyridoxal 5'-phosphate</name>
        <dbReference type="ChEBI" id="CHEBI:597326"/>
    </cofactor>
</comment>
<evidence type="ECO:0000256" key="2">
    <source>
        <dbReference type="ARBA" id="ARBA00022898"/>
    </source>
</evidence>
<evidence type="ECO:0000256" key="3">
    <source>
        <dbReference type="RuleBase" id="RU362118"/>
    </source>
</evidence>
<sequence>MAPPTTAYDPATLAIHGDDWLNKGTDVAPALHVSTTFRYKHDPAELRPYTEQDGPPASTDFPPVYSRLSAPNTTRLEALLSELMGGRALTYTSGLSAFHALMVYLRPNVVAIGHDRLGGYHGCHGVLALHTKMHGLRLVDLHGDEAAWDAAGLAKGDVVHVETPLNPTGEAYDIAAFAARAHRRGAFLSVDSTFAPPGLQDPFALGADFVMHSGTKYIGGHSDMLCGVLAVPAARDDWFWGLWNERVFLGSVMGSLEGWLGVRSLRTLQLRVRAQSRNAERLVQWLHQSLLSGGGGGDAESSPAAAAAVVGRVAHASLQAKDLEQGWLRRQMPNGFGPVFAVWMKSEEDAKRLPSKLNLFHHATSLGGVESLVEWRRMSDKSVDPTLLRFSIGAESWEDLRDDLAAGFKALAEEKMKA</sequence>
<dbReference type="InterPro" id="IPR000277">
    <property type="entry name" value="Cys/Met-Metab_PyrdxlP-dep_enz"/>
</dbReference>
<dbReference type="PROSITE" id="PS00868">
    <property type="entry name" value="CYS_MET_METAB_PP"/>
    <property type="match status" value="1"/>
</dbReference>
<dbReference type="Proteomes" id="UP001521184">
    <property type="component" value="Unassembled WGS sequence"/>
</dbReference>
<dbReference type="Gene3D" id="3.40.640.10">
    <property type="entry name" value="Type I PLP-dependent aspartate aminotransferase-like (Major domain)"/>
    <property type="match status" value="1"/>
</dbReference>
<dbReference type="EMBL" id="JAKEKT020000115">
    <property type="protein sequence ID" value="KAL1635453.1"/>
    <property type="molecule type" value="Genomic_DNA"/>
</dbReference>
<name>A0ABR3T7B4_9PEZI</name>
<dbReference type="PIRSF" id="PIRSF001434">
    <property type="entry name" value="CGS"/>
    <property type="match status" value="1"/>
</dbReference>
<evidence type="ECO:0000256" key="1">
    <source>
        <dbReference type="ARBA" id="ARBA00001933"/>
    </source>
</evidence>
<dbReference type="Pfam" id="PF01053">
    <property type="entry name" value="Cys_Met_Meta_PP"/>
    <property type="match status" value="1"/>
</dbReference>
<gene>
    <name evidence="4" type="ORF">SLS58_010262</name>
</gene>
<evidence type="ECO:0000313" key="5">
    <source>
        <dbReference type="Proteomes" id="UP001521184"/>
    </source>
</evidence>
<accession>A0ABR3T7B4</accession>
<dbReference type="PANTHER" id="PTHR11808:SF35">
    <property type="entry name" value="CYSTATHIONINE GAMMA-SYNTHASE (AFU_ORTHOLOGUE AFUA_7G01590)"/>
    <property type="match status" value="1"/>
</dbReference>
<keyword evidence="2 3" id="KW-0663">Pyridoxal phosphate</keyword>
<evidence type="ECO:0008006" key="6">
    <source>
        <dbReference type="Google" id="ProtNLM"/>
    </source>
</evidence>
<evidence type="ECO:0000313" key="4">
    <source>
        <dbReference type="EMBL" id="KAL1635453.1"/>
    </source>
</evidence>
<protein>
    <recommendedName>
        <fullName evidence="6">Cystathionine gamma-synthase</fullName>
    </recommendedName>
</protein>
<dbReference type="InterPro" id="IPR015422">
    <property type="entry name" value="PyrdxlP-dep_Trfase_small"/>
</dbReference>
<dbReference type="PANTHER" id="PTHR11808">
    <property type="entry name" value="TRANS-SULFURATION ENZYME FAMILY MEMBER"/>
    <property type="match status" value="1"/>
</dbReference>
<comment type="similarity">
    <text evidence="3">Belongs to the trans-sulfuration enzymes family.</text>
</comment>
<dbReference type="InterPro" id="IPR015421">
    <property type="entry name" value="PyrdxlP-dep_Trfase_major"/>
</dbReference>
<organism evidence="4 5">
    <name type="scientific">Diplodia intermedia</name>
    <dbReference type="NCBI Taxonomy" id="856260"/>
    <lineage>
        <taxon>Eukaryota</taxon>
        <taxon>Fungi</taxon>
        <taxon>Dikarya</taxon>
        <taxon>Ascomycota</taxon>
        <taxon>Pezizomycotina</taxon>
        <taxon>Dothideomycetes</taxon>
        <taxon>Dothideomycetes incertae sedis</taxon>
        <taxon>Botryosphaeriales</taxon>
        <taxon>Botryosphaeriaceae</taxon>
        <taxon>Diplodia</taxon>
    </lineage>
</organism>